<dbReference type="PROSITE" id="PS50886">
    <property type="entry name" value="TRBD"/>
    <property type="match status" value="1"/>
</dbReference>
<dbReference type="InterPro" id="IPR004532">
    <property type="entry name" value="Phe-tRNA-ligase_IIc_bsu_bact"/>
</dbReference>
<evidence type="ECO:0000256" key="10">
    <source>
        <dbReference type="ARBA" id="ARBA00022842"/>
    </source>
</evidence>
<evidence type="ECO:0000256" key="2">
    <source>
        <dbReference type="ARBA" id="ARBA00008653"/>
    </source>
</evidence>
<dbReference type="EC" id="6.1.1.20" evidence="15"/>
<dbReference type="STRING" id="1230338.MOMA_05000"/>
<dbReference type="SMART" id="SM00873">
    <property type="entry name" value="B3_4"/>
    <property type="match status" value="1"/>
</dbReference>
<keyword evidence="8 15" id="KW-0547">Nucleotide-binding</keyword>
<dbReference type="InterPro" id="IPR033714">
    <property type="entry name" value="tRNA_bind_bactPheRS"/>
</dbReference>
<dbReference type="Gene3D" id="3.30.70.380">
    <property type="entry name" value="Ferrodoxin-fold anticodon-binding domain"/>
    <property type="match status" value="1"/>
</dbReference>
<dbReference type="EMBL" id="ANIN01000001">
    <property type="protein sequence ID" value="ELA09732.1"/>
    <property type="molecule type" value="Genomic_DNA"/>
</dbReference>
<dbReference type="InterPro" id="IPR005147">
    <property type="entry name" value="tRNA_synthase_B5-dom"/>
</dbReference>
<keyword evidence="5 16" id="KW-0820">tRNA-binding</keyword>
<dbReference type="eggNOG" id="COG0072">
    <property type="taxonomic scope" value="Bacteria"/>
</dbReference>
<comment type="subunit">
    <text evidence="3 15">Tetramer of two alpha and two beta subunits.</text>
</comment>
<dbReference type="Gene3D" id="2.40.50.140">
    <property type="entry name" value="Nucleic acid-binding proteins"/>
    <property type="match status" value="1"/>
</dbReference>
<feature type="binding site" evidence="15">
    <location>
        <position position="466"/>
    </location>
    <ligand>
        <name>Mg(2+)</name>
        <dbReference type="ChEBI" id="CHEBI:18420"/>
        <note>shared with alpha subunit</note>
    </ligand>
</feature>
<keyword evidence="13 15" id="KW-0030">Aminoacyl-tRNA synthetase</keyword>
<sequence>MKLNENWLRAWVNPKLTAEQIGEQLTMAGLELDNLTKVARDFCGVVVGEVLSVEQHPDADKLKVTMVNIGQGEPLQIVCGASNVAVGIKIPVATIGAQLPPIEGKAFHIKKNKLRGVLSHGMLCGGSEIDCDDGVDGLLILPVDAPIGMDIREYLNLDNHILDISITPNRGDCFSVRGMARELAVLNNLPFRIPFDTKPVAKNGNEKQAVGVLSDACARYFVQVLTDVVNVESPKFIVDALNGSGIKPKNLLVDVTNFVLMELGQPLHAFDKDKIVGKINVRIANAGEKLLLLNESEITLSGDELVICDDDGVIALAGIMGGLRTAVSDTTKNVVIESAFFKPVAIAGKARRFGLHTDASQRFERGVDFELPEVALNRAVSLLKEFGKANVHDITKHDDVAQLPKRDAILVSLAKIHSLLGVNIDKKICIDILQKLEIKTEESGDILICTPPSHRYDINIAEDLVEEIARIYGYNNIANCLPSFHANLYDNSKQRHRDTIKQALVNAGYFEAVSFSFSDEKIEQHFDNQVFAKPLMLANPISSDLAVMRRTLLSSLLPCIKYNLNRQQNRIRLFEMGLRFDGETVESLSQIDTLALIAVGTQNPEQPFVFDSTVKAGMDFYDLKHDVERVLPACLVSGGRVRYVRSELDFLHPGQGADVLIDTKKIGYLGQLHPRIAQALDLPTVWVAELDINALIELHDQQNAVVAPSKFPSVRRDMAVLVDRSVHVQDLMGDIYTHAGLHLKDVWLFDVYEGERLPTDKKSLAFAMIWQDHDGTLSDELINANFTAIVTSLANKYQAVLRD</sequence>
<organism evidence="20 21">
    <name type="scientific">Moraxella macacae 0408225</name>
    <dbReference type="NCBI Taxonomy" id="1230338"/>
    <lineage>
        <taxon>Bacteria</taxon>
        <taxon>Pseudomonadati</taxon>
        <taxon>Pseudomonadota</taxon>
        <taxon>Gammaproteobacteria</taxon>
        <taxon>Moraxellales</taxon>
        <taxon>Moraxellaceae</taxon>
        <taxon>Moraxella</taxon>
    </lineage>
</organism>
<accession>L2F9L3</accession>
<dbReference type="SUPFAM" id="SSF46955">
    <property type="entry name" value="Putative DNA-binding domain"/>
    <property type="match status" value="1"/>
</dbReference>
<keyword evidence="10 15" id="KW-0460">Magnesium</keyword>
<dbReference type="PATRIC" id="fig|1230338.3.peg.1087"/>
<feature type="domain" description="FDX-ACB" evidence="18">
    <location>
        <begin position="709"/>
        <end position="802"/>
    </location>
</feature>
<evidence type="ECO:0000256" key="1">
    <source>
        <dbReference type="ARBA" id="ARBA00004496"/>
    </source>
</evidence>
<dbReference type="InterPro" id="IPR009061">
    <property type="entry name" value="DNA-bd_dom_put_sf"/>
</dbReference>
<comment type="catalytic activity">
    <reaction evidence="14 15">
        <text>tRNA(Phe) + L-phenylalanine + ATP = L-phenylalanyl-tRNA(Phe) + AMP + diphosphate + H(+)</text>
        <dbReference type="Rhea" id="RHEA:19413"/>
        <dbReference type="Rhea" id="RHEA-COMP:9668"/>
        <dbReference type="Rhea" id="RHEA-COMP:9699"/>
        <dbReference type="ChEBI" id="CHEBI:15378"/>
        <dbReference type="ChEBI" id="CHEBI:30616"/>
        <dbReference type="ChEBI" id="CHEBI:33019"/>
        <dbReference type="ChEBI" id="CHEBI:58095"/>
        <dbReference type="ChEBI" id="CHEBI:78442"/>
        <dbReference type="ChEBI" id="CHEBI:78531"/>
        <dbReference type="ChEBI" id="CHEBI:456215"/>
        <dbReference type="EC" id="6.1.1.20"/>
    </reaction>
</comment>
<comment type="subcellular location">
    <subcellularLocation>
        <location evidence="1 15">Cytoplasm</location>
    </subcellularLocation>
</comment>
<gene>
    <name evidence="15 20" type="primary">pheT</name>
    <name evidence="20" type="ORF">MOMA_05000</name>
</gene>
<dbReference type="Gene3D" id="3.30.930.10">
    <property type="entry name" value="Bira Bifunctional Protein, Domain 2"/>
    <property type="match status" value="1"/>
</dbReference>
<dbReference type="InterPro" id="IPR005146">
    <property type="entry name" value="B3/B4_tRNA-bd"/>
</dbReference>
<keyword evidence="9 15" id="KW-0067">ATP-binding</keyword>
<dbReference type="GO" id="GO:0004826">
    <property type="term" value="F:phenylalanine-tRNA ligase activity"/>
    <property type="evidence" value="ECO:0007669"/>
    <property type="project" value="UniProtKB-UniRule"/>
</dbReference>
<keyword evidence="11 16" id="KW-0694">RNA-binding</keyword>
<dbReference type="GO" id="GO:0005524">
    <property type="term" value="F:ATP binding"/>
    <property type="evidence" value="ECO:0007669"/>
    <property type="project" value="UniProtKB-UniRule"/>
</dbReference>
<dbReference type="SUPFAM" id="SSF54991">
    <property type="entry name" value="Anticodon-binding domain of PheRS"/>
    <property type="match status" value="1"/>
</dbReference>
<dbReference type="InterPro" id="IPR036690">
    <property type="entry name" value="Fdx_antiC-bd_sf"/>
</dbReference>
<protein>
    <recommendedName>
        <fullName evidence="15">Phenylalanine--tRNA ligase beta subunit</fullName>
        <ecNumber evidence="15">6.1.1.20</ecNumber>
    </recommendedName>
    <alternativeName>
        <fullName evidence="15">Phenylalanyl-tRNA synthetase beta subunit</fullName>
        <shortName evidence="15">PheRS</shortName>
    </alternativeName>
</protein>
<evidence type="ECO:0000256" key="14">
    <source>
        <dbReference type="ARBA" id="ARBA00049255"/>
    </source>
</evidence>
<keyword evidence="6 15" id="KW-0436">Ligase</keyword>
<dbReference type="InterPro" id="IPR005121">
    <property type="entry name" value="Fdx_antiC-bd"/>
</dbReference>
<comment type="cofactor">
    <cofactor evidence="15">
        <name>Mg(2+)</name>
        <dbReference type="ChEBI" id="CHEBI:18420"/>
    </cofactor>
    <text evidence="15">Binds 2 magnesium ions per tetramer.</text>
</comment>
<evidence type="ECO:0000259" key="18">
    <source>
        <dbReference type="PROSITE" id="PS51447"/>
    </source>
</evidence>
<dbReference type="Pfam" id="PF03484">
    <property type="entry name" value="B5"/>
    <property type="match status" value="1"/>
</dbReference>
<evidence type="ECO:0000256" key="5">
    <source>
        <dbReference type="ARBA" id="ARBA00022555"/>
    </source>
</evidence>
<dbReference type="SUPFAM" id="SSF55681">
    <property type="entry name" value="Class II aaRS and biotin synthetases"/>
    <property type="match status" value="1"/>
</dbReference>
<evidence type="ECO:0000256" key="6">
    <source>
        <dbReference type="ARBA" id="ARBA00022598"/>
    </source>
</evidence>
<dbReference type="GO" id="GO:0009328">
    <property type="term" value="C:phenylalanine-tRNA ligase complex"/>
    <property type="evidence" value="ECO:0007669"/>
    <property type="project" value="TreeGrafter"/>
</dbReference>
<dbReference type="PROSITE" id="PS51447">
    <property type="entry name" value="FDX_ACB"/>
    <property type="match status" value="1"/>
</dbReference>
<dbReference type="InterPro" id="IPR012340">
    <property type="entry name" value="NA-bd_OB-fold"/>
</dbReference>
<dbReference type="InterPro" id="IPR045060">
    <property type="entry name" value="Phe-tRNA-ligase_IIc_bsu"/>
</dbReference>
<evidence type="ECO:0000313" key="20">
    <source>
        <dbReference type="EMBL" id="ELA09732.1"/>
    </source>
</evidence>
<reference evidence="20 21" key="1">
    <citation type="journal article" date="2013" name="Genome Announc.">
        <title>Genome Sequence of Moraxella macacae 0408225, a Novel Bacterial Species Isolated from a Cynomolgus Macaque with Epistaxis.</title>
        <authorList>
            <person name="Ladner J.T."/>
            <person name="Whitehouse C.A."/>
            <person name="Koroleva G.I."/>
            <person name="Palacios G.F."/>
        </authorList>
    </citation>
    <scope>NUCLEOTIDE SEQUENCE [LARGE SCALE GENOMIC DNA]</scope>
    <source>
        <strain evidence="20 21">0408225</strain>
    </source>
</reference>
<dbReference type="Pfam" id="PF17759">
    <property type="entry name" value="tRNA_synthFbeta"/>
    <property type="match status" value="1"/>
</dbReference>
<dbReference type="GO" id="GO:0000287">
    <property type="term" value="F:magnesium ion binding"/>
    <property type="evidence" value="ECO:0007669"/>
    <property type="project" value="UniProtKB-UniRule"/>
</dbReference>
<dbReference type="AlphaFoldDB" id="L2F9L3"/>
<dbReference type="CDD" id="cd02796">
    <property type="entry name" value="tRNA_bind_bactPheRS"/>
    <property type="match status" value="1"/>
</dbReference>
<proteinExistence type="inferred from homology"/>
<dbReference type="Pfam" id="PF01588">
    <property type="entry name" value="tRNA_bind"/>
    <property type="match status" value="1"/>
</dbReference>
<evidence type="ECO:0000256" key="3">
    <source>
        <dbReference type="ARBA" id="ARBA00011209"/>
    </source>
</evidence>
<dbReference type="Proteomes" id="UP000023795">
    <property type="component" value="Unassembled WGS sequence"/>
</dbReference>
<dbReference type="InterPro" id="IPR020825">
    <property type="entry name" value="Phe-tRNA_synthase-like_B3/B4"/>
</dbReference>
<evidence type="ECO:0000256" key="16">
    <source>
        <dbReference type="PROSITE-ProRule" id="PRU00209"/>
    </source>
</evidence>
<dbReference type="SMART" id="SM00896">
    <property type="entry name" value="FDX-ACB"/>
    <property type="match status" value="1"/>
</dbReference>
<dbReference type="OrthoDB" id="9805455at2"/>
<dbReference type="PANTHER" id="PTHR10947:SF0">
    <property type="entry name" value="PHENYLALANINE--TRNA LIGASE BETA SUBUNIT"/>
    <property type="match status" value="1"/>
</dbReference>
<dbReference type="InterPro" id="IPR045864">
    <property type="entry name" value="aa-tRNA-synth_II/BPL/LPL"/>
</dbReference>
<evidence type="ECO:0000256" key="7">
    <source>
        <dbReference type="ARBA" id="ARBA00022723"/>
    </source>
</evidence>
<dbReference type="SMART" id="SM00874">
    <property type="entry name" value="B5"/>
    <property type="match status" value="1"/>
</dbReference>
<dbReference type="FunFam" id="3.30.70.380:FF:000001">
    <property type="entry name" value="Phenylalanine--tRNA ligase beta subunit"/>
    <property type="match status" value="1"/>
</dbReference>
<keyword evidence="4 15" id="KW-0963">Cytoplasm</keyword>
<evidence type="ECO:0000259" key="19">
    <source>
        <dbReference type="PROSITE" id="PS51483"/>
    </source>
</evidence>
<dbReference type="Gene3D" id="3.30.56.10">
    <property type="match status" value="2"/>
</dbReference>
<dbReference type="Gene3D" id="3.50.40.10">
    <property type="entry name" value="Phenylalanyl-trna Synthetase, Chain B, domain 3"/>
    <property type="match status" value="1"/>
</dbReference>
<feature type="binding site" evidence="15">
    <location>
        <position position="457"/>
    </location>
    <ligand>
        <name>Mg(2+)</name>
        <dbReference type="ChEBI" id="CHEBI:18420"/>
        <note>shared with alpha subunit</note>
    </ligand>
</feature>
<comment type="similarity">
    <text evidence="2 15">Belongs to the phenylalanyl-tRNA synthetase beta subunit family. Type 1 subfamily.</text>
</comment>
<dbReference type="Pfam" id="PF03147">
    <property type="entry name" value="FDX-ACB"/>
    <property type="match status" value="1"/>
</dbReference>
<dbReference type="GO" id="GO:0000049">
    <property type="term" value="F:tRNA binding"/>
    <property type="evidence" value="ECO:0007669"/>
    <property type="project" value="UniProtKB-UniRule"/>
</dbReference>
<keyword evidence="12 15" id="KW-0648">Protein biosynthesis</keyword>
<dbReference type="Pfam" id="PF03483">
    <property type="entry name" value="B3_4"/>
    <property type="match status" value="1"/>
</dbReference>
<dbReference type="SUPFAM" id="SSF50249">
    <property type="entry name" value="Nucleic acid-binding proteins"/>
    <property type="match status" value="1"/>
</dbReference>
<evidence type="ECO:0000256" key="9">
    <source>
        <dbReference type="ARBA" id="ARBA00022840"/>
    </source>
</evidence>
<evidence type="ECO:0000313" key="21">
    <source>
        <dbReference type="Proteomes" id="UP000023795"/>
    </source>
</evidence>
<dbReference type="CDD" id="cd00769">
    <property type="entry name" value="PheRS_beta_core"/>
    <property type="match status" value="1"/>
</dbReference>
<dbReference type="GO" id="GO:0006432">
    <property type="term" value="P:phenylalanyl-tRNA aminoacylation"/>
    <property type="evidence" value="ECO:0007669"/>
    <property type="project" value="UniProtKB-UniRule"/>
</dbReference>
<feature type="domain" description="B5" evidence="19">
    <location>
        <begin position="404"/>
        <end position="479"/>
    </location>
</feature>
<evidence type="ECO:0000256" key="11">
    <source>
        <dbReference type="ARBA" id="ARBA00022884"/>
    </source>
</evidence>
<keyword evidence="7 15" id="KW-0479">Metal-binding</keyword>
<evidence type="ECO:0000256" key="12">
    <source>
        <dbReference type="ARBA" id="ARBA00022917"/>
    </source>
</evidence>
<feature type="binding site" evidence="15">
    <location>
        <position position="467"/>
    </location>
    <ligand>
        <name>Mg(2+)</name>
        <dbReference type="ChEBI" id="CHEBI:18420"/>
        <note>shared with alpha subunit</note>
    </ligand>
</feature>
<evidence type="ECO:0000256" key="8">
    <source>
        <dbReference type="ARBA" id="ARBA00022741"/>
    </source>
</evidence>
<evidence type="ECO:0000256" key="4">
    <source>
        <dbReference type="ARBA" id="ARBA00022490"/>
    </source>
</evidence>
<evidence type="ECO:0000256" key="15">
    <source>
        <dbReference type="HAMAP-Rule" id="MF_00283"/>
    </source>
</evidence>
<dbReference type="InterPro" id="IPR002547">
    <property type="entry name" value="tRNA-bd_dom"/>
</dbReference>
<dbReference type="SUPFAM" id="SSF56037">
    <property type="entry name" value="PheT/TilS domain"/>
    <property type="match status" value="1"/>
</dbReference>
<evidence type="ECO:0000256" key="13">
    <source>
        <dbReference type="ARBA" id="ARBA00023146"/>
    </source>
</evidence>
<evidence type="ECO:0000259" key="17">
    <source>
        <dbReference type="PROSITE" id="PS50886"/>
    </source>
</evidence>
<dbReference type="PANTHER" id="PTHR10947">
    <property type="entry name" value="PHENYLALANYL-TRNA SYNTHETASE BETA CHAIN AND LEUCINE-RICH REPEAT-CONTAINING PROTEIN 47"/>
    <property type="match status" value="1"/>
</dbReference>
<dbReference type="HAMAP" id="MF_00283">
    <property type="entry name" value="Phe_tRNA_synth_beta1"/>
    <property type="match status" value="1"/>
</dbReference>
<dbReference type="PROSITE" id="PS51483">
    <property type="entry name" value="B5"/>
    <property type="match status" value="1"/>
</dbReference>
<dbReference type="NCBIfam" id="TIGR00472">
    <property type="entry name" value="pheT_bact"/>
    <property type="match status" value="1"/>
</dbReference>
<feature type="domain" description="TRNA-binding" evidence="17">
    <location>
        <begin position="39"/>
        <end position="152"/>
    </location>
</feature>
<feature type="binding site" evidence="15">
    <location>
        <position position="463"/>
    </location>
    <ligand>
        <name>Mg(2+)</name>
        <dbReference type="ChEBI" id="CHEBI:18420"/>
        <note>shared with alpha subunit</note>
    </ligand>
</feature>
<dbReference type="InterPro" id="IPR041616">
    <property type="entry name" value="PheRS_beta_core"/>
</dbReference>
<name>L2F9L3_9GAMM</name>
<dbReference type="FunFam" id="2.40.50.140:FF:000045">
    <property type="entry name" value="Phenylalanine--tRNA ligase beta subunit"/>
    <property type="match status" value="1"/>
</dbReference>
<comment type="caution">
    <text evidence="20">The sequence shown here is derived from an EMBL/GenBank/DDBJ whole genome shotgun (WGS) entry which is preliminary data.</text>
</comment>
<dbReference type="RefSeq" id="WP_009767550.1">
    <property type="nucleotide sequence ID" value="NZ_ANIN01000001.1"/>
</dbReference>
<keyword evidence="21" id="KW-1185">Reference proteome</keyword>